<evidence type="ECO:0000313" key="3">
    <source>
        <dbReference type="EMBL" id="KFI81541.1"/>
    </source>
</evidence>
<name>A0A087CE41_9BIFI</name>
<evidence type="ECO:0000259" key="2">
    <source>
        <dbReference type="PROSITE" id="PS51782"/>
    </source>
</evidence>
<dbReference type="Gene3D" id="3.10.350.10">
    <property type="entry name" value="LysM domain"/>
    <property type="match status" value="1"/>
</dbReference>
<accession>A0A087CE41</accession>
<dbReference type="STRING" id="218140.BPSY_1950"/>
<dbReference type="CDD" id="cd00118">
    <property type="entry name" value="LysM"/>
    <property type="match status" value="1"/>
</dbReference>
<dbReference type="Pfam" id="PF01476">
    <property type="entry name" value="LysM"/>
    <property type="match status" value="1"/>
</dbReference>
<dbReference type="PROSITE" id="PS51782">
    <property type="entry name" value="LYSM"/>
    <property type="match status" value="1"/>
</dbReference>
<dbReference type="InterPro" id="IPR036779">
    <property type="entry name" value="LysM_dom_sf"/>
</dbReference>
<dbReference type="EMBL" id="JGZI01000010">
    <property type="protein sequence ID" value="KFI81541.1"/>
    <property type="molecule type" value="Genomic_DNA"/>
</dbReference>
<reference evidence="3 4" key="1">
    <citation type="submission" date="2014-03" db="EMBL/GenBank/DDBJ databases">
        <title>Genomics of Bifidobacteria.</title>
        <authorList>
            <person name="Ventura M."/>
            <person name="Milani C."/>
            <person name="Lugli G.A."/>
        </authorList>
    </citation>
    <scope>NUCLEOTIDE SEQUENCE [LARGE SCALE GENOMIC DNA]</scope>
    <source>
        <strain evidence="3 4">LMG 21775</strain>
    </source>
</reference>
<gene>
    <name evidence="3" type="ORF">BPSY_1950</name>
</gene>
<comment type="caution">
    <text evidence="3">The sequence shown here is derived from an EMBL/GenBank/DDBJ whole genome shotgun (WGS) entry which is preliminary data.</text>
</comment>
<dbReference type="SMART" id="SM00257">
    <property type="entry name" value="LysM"/>
    <property type="match status" value="1"/>
</dbReference>
<evidence type="ECO:0000313" key="4">
    <source>
        <dbReference type="Proteomes" id="UP000029050"/>
    </source>
</evidence>
<protein>
    <submittedName>
        <fullName evidence="3">LysM domain</fullName>
    </submittedName>
</protein>
<feature type="domain" description="LysM" evidence="2">
    <location>
        <begin position="94"/>
        <end position="144"/>
    </location>
</feature>
<keyword evidence="4" id="KW-1185">Reference proteome</keyword>
<dbReference type="Proteomes" id="UP000029050">
    <property type="component" value="Unassembled WGS sequence"/>
</dbReference>
<dbReference type="SUPFAM" id="SSF54106">
    <property type="entry name" value="LysM domain"/>
    <property type="match status" value="1"/>
</dbReference>
<feature type="region of interest" description="Disordered" evidence="1">
    <location>
        <begin position="1"/>
        <end position="23"/>
    </location>
</feature>
<dbReference type="eggNOG" id="COG1388">
    <property type="taxonomic scope" value="Bacteria"/>
</dbReference>
<organism evidence="3 4">
    <name type="scientific">Bifidobacterium psychraerophilum</name>
    <dbReference type="NCBI Taxonomy" id="218140"/>
    <lineage>
        <taxon>Bacteria</taxon>
        <taxon>Bacillati</taxon>
        <taxon>Actinomycetota</taxon>
        <taxon>Actinomycetes</taxon>
        <taxon>Bifidobacteriales</taxon>
        <taxon>Bifidobacteriaceae</taxon>
        <taxon>Bifidobacterium</taxon>
    </lineage>
</organism>
<sequence>MNSCFMPSPSDIGSNGGMRDREREVKKAVLEMSVAISGAAVRSQSHPARTSQHMRLTLRGKVTATLLAVGIAFGVFAMVTPENADSATGAVSVTSYTVRPGDTLWAYASSITPAGHDVSETVNELMDLNNLDSAALTAGQRLVVPVEAS</sequence>
<proteinExistence type="predicted"/>
<dbReference type="InterPro" id="IPR018392">
    <property type="entry name" value="LysM"/>
</dbReference>
<dbReference type="AlphaFoldDB" id="A0A087CE41"/>
<evidence type="ECO:0000256" key="1">
    <source>
        <dbReference type="SAM" id="MobiDB-lite"/>
    </source>
</evidence>